<feature type="non-terminal residue" evidence="1">
    <location>
        <position position="307"/>
    </location>
</feature>
<evidence type="ECO:0000313" key="1">
    <source>
        <dbReference type="EMBL" id="CAG8774176.1"/>
    </source>
</evidence>
<protein>
    <submittedName>
        <fullName evidence="1">1334_t:CDS:1</fullName>
    </submittedName>
</protein>
<proteinExistence type="predicted"/>
<organism evidence="1 2">
    <name type="scientific">Racocetra fulgida</name>
    <dbReference type="NCBI Taxonomy" id="60492"/>
    <lineage>
        <taxon>Eukaryota</taxon>
        <taxon>Fungi</taxon>
        <taxon>Fungi incertae sedis</taxon>
        <taxon>Mucoromycota</taxon>
        <taxon>Glomeromycotina</taxon>
        <taxon>Glomeromycetes</taxon>
        <taxon>Diversisporales</taxon>
        <taxon>Gigasporaceae</taxon>
        <taxon>Racocetra</taxon>
    </lineage>
</organism>
<dbReference type="OrthoDB" id="10537377at2759"/>
<accession>A0A9N9JCD9</accession>
<keyword evidence="2" id="KW-1185">Reference proteome</keyword>
<evidence type="ECO:0000313" key="2">
    <source>
        <dbReference type="Proteomes" id="UP000789396"/>
    </source>
</evidence>
<dbReference type="Proteomes" id="UP000789396">
    <property type="component" value="Unassembled WGS sequence"/>
</dbReference>
<reference evidence="1" key="1">
    <citation type="submission" date="2021-06" db="EMBL/GenBank/DDBJ databases">
        <authorList>
            <person name="Kallberg Y."/>
            <person name="Tangrot J."/>
            <person name="Rosling A."/>
        </authorList>
    </citation>
    <scope>NUCLEOTIDE SEQUENCE</scope>
    <source>
        <strain evidence="1">IN212</strain>
    </source>
</reference>
<name>A0A9N9JCD9_9GLOM</name>
<dbReference type="AlphaFoldDB" id="A0A9N9JCD9"/>
<comment type="caution">
    <text evidence="1">The sequence shown here is derived from an EMBL/GenBank/DDBJ whole genome shotgun (WGS) entry which is preliminary data.</text>
</comment>
<dbReference type="EMBL" id="CAJVPZ010048476">
    <property type="protein sequence ID" value="CAG8774176.1"/>
    <property type="molecule type" value="Genomic_DNA"/>
</dbReference>
<sequence length="307" mass="35290">KFEQPDFKYEKAPNYLELGSNAWDITEAEIIEIEEHYEGQENTGGDTDYTATIDIPMGSYTQQIIGYNSSGSLDTGQKGDKLTIKLNGTNLSVRVHGKFTRREYKEIKTHTNEIDPVELETREEETEQPIEEEIDIDNLEMEEPEGEIGDLTGELEEDNDECDFGFLIGKDNQEPETLNAYAPAPSFIDYGGSREENERIYEMMPTVHDEGGFRFFHTADDILSDEPPHIHGEESSFLIKYHAHPKIINCWGNKEKLTAELDDGRELNIKDEQLKRYEILFEGKMVYFPDIDEYFQVQTFTDGLLAK</sequence>
<feature type="non-terminal residue" evidence="1">
    <location>
        <position position="1"/>
    </location>
</feature>
<gene>
    <name evidence="1" type="ORF">RFULGI_LOCUS15291</name>
</gene>